<evidence type="ECO:0000256" key="2">
    <source>
        <dbReference type="SAM" id="SignalP"/>
    </source>
</evidence>
<sequence>MKKLNVIALAFAACGMSFSTFAAVGSDQSQPFDPSGPSVQVGATEGTAGGHGGAIGDPGIGVQAVYGGKTISFSGLTKMAPKQAGNEAHVISMPNTPGNPATHNKMGVFNFAQVANAEIYFGEWSSTGQVNDTTHTAYYSGKDVTSNMPTAGTAEYSVKGISQYNGGALATGTLTANFGSKSLAGNIGSTNIDAKIKNNATFAGDATLNGAVGEARGHFFGDQAKHIAGVTKFNDQSKDMAFGGSRGDISQ</sequence>
<dbReference type="SUPFAM" id="SSF56925">
    <property type="entry name" value="OMPA-like"/>
    <property type="match status" value="1"/>
</dbReference>
<dbReference type="Gene3D" id="2.40.160.90">
    <property type="match status" value="1"/>
</dbReference>
<dbReference type="InterPro" id="IPR054843">
    <property type="entry name" value="Slam_hemophilin_C"/>
</dbReference>
<dbReference type="Pfam" id="PF22829">
    <property type="entry name" value="HphA_C"/>
    <property type="match status" value="1"/>
</dbReference>
<dbReference type="InterPro" id="IPR011250">
    <property type="entry name" value="OMP/PagP_B-barrel"/>
</dbReference>
<dbReference type="KEGG" id="prg:RB151_031550"/>
<evidence type="ECO:0000313" key="6">
    <source>
        <dbReference type="Proteomes" id="UP000824410"/>
    </source>
</evidence>
<dbReference type="Proteomes" id="UP000824410">
    <property type="component" value="Unassembled WGS sequence"/>
</dbReference>
<dbReference type="Pfam" id="PF22828">
    <property type="entry name" value="HphA_N"/>
    <property type="match status" value="1"/>
</dbReference>
<dbReference type="EMBL" id="SHDO01000020">
    <property type="protein sequence ID" value="MBX6981828.1"/>
    <property type="molecule type" value="Genomic_DNA"/>
</dbReference>
<dbReference type="InterPro" id="IPR054535">
    <property type="entry name" value="HphA_N"/>
</dbReference>
<evidence type="ECO:0008006" key="7">
    <source>
        <dbReference type="Google" id="ProtNLM"/>
    </source>
</evidence>
<dbReference type="AlphaFoldDB" id="A0A1J0EAU3"/>
<organism evidence="5 6">
    <name type="scientific">Providencia rettgeri</name>
    <dbReference type="NCBI Taxonomy" id="587"/>
    <lineage>
        <taxon>Bacteria</taxon>
        <taxon>Pseudomonadati</taxon>
        <taxon>Pseudomonadota</taxon>
        <taxon>Gammaproteobacteria</taxon>
        <taxon>Enterobacterales</taxon>
        <taxon>Morganellaceae</taxon>
        <taxon>Providencia</taxon>
    </lineage>
</organism>
<feature type="signal peptide" evidence="2">
    <location>
        <begin position="1"/>
        <end position="22"/>
    </location>
</feature>
<proteinExistence type="predicted"/>
<feature type="chain" id="PRO_5009610583" description="Transferrin-binding protein B C-lobe/N-lobe beta barrel domain-containing protein" evidence="2">
    <location>
        <begin position="23"/>
        <end position="251"/>
    </location>
</feature>
<feature type="domain" description="HphA C-terminal" evidence="4">
    <location>
        <begin position="147"/>
        <end position="246"/>
    </location>
</feature>
<accession>A0A1J0EAU3</accession>
<gene>
    <name evidence="5" type="ORF">EX242_16430</name>
</gene>
<evidence type="ECO:0000313" key="5">
    <source>
        <dbReference type="EMBL" id="MBX6981828.1"/>
    </source>
</evidence>
<evidence type="ECO:0000259" key="3">
    <source>
        <dbReference type="Pfam" id="PF22828"/>
    </source>
</evidence>
<evidence type="ECO:0000256" key="1">
    <source>
        <dbReference type="SAM" id="MobiDB-lite"/>
    </source>
</evidence>
<dbReference type="InterPro" id="IPR054536">
    <property type="entry name" value="HphA_C"/>
</dbReference>
<dbReference type="OrthoDB" id="8607327at2"/>
<reference evidence="5" key="1">
    <citation type="submission" date="2019-02" db="EMBL/GenBank/DDBJ databases">
        <title>Genomic characterization of isolates from hospital effluents in KZN, South Africa.</title>
        <authorList>
            <person name="Ntshobeni N."/>
            <person name="Allam M."/>
            <person name="Ismail A."/>
            <person name="Amoako D."/>
            <person name="Essack S."/>
            <person name="Chenia H."/>
        </authorList>
    </citation>
    <scope>NUCLEOTIDE SEQUENCE</scope>
    <source>
        <strain evidence="5">AFE97_S1</strain>
    </source>
</reference>
<protein>
    <recommendedName>
        <fullName evidence="7">Transferrin-binding protein B C-lobe/N-lobe beta barrel domain-containing protein</fullName>
    </recommendedName>
</protein>
<comment type="caution">
    <text evidence="5">The sequence shown here is derived from an EMBL/GenBank/DDBJ whole genome shotgun (WGS) entry which is preliminary data.</text>
</comment>
<feature type="domain" description="HphA N-terminal heme-binding" evidence="3">
    <location>
        <begin position="38"/>
        <end position="136"/>
    </location>
</feature>
<keyword evidence="2" id="KW-0732">Signal</keyword>
<dbReference type="NCBIfam" id="NF041636">
    <property type="entry name" value="slam_lipo"/>
    <property type="match status" value="1"/>
</dbReference>
<name>A0A1J0EAU3_PRORE</name>
<evidence type="ECO:0000259" key="4">
    <source>
        <dbReference type="Pfam" id="PF22829"/>
    </source>
</evidence>
<feature type="region of interest" description="Disordered" evidence="1">
    <location>
        <begin position="27"/>
        <end position="54"/>
    </location>
</feature>
<dbReference type="RefSeq" id="WP_042845264.1">
    <property type="nucleotide sequence ID" value="NZ_ABEXNG020000034.1"/>
</dbReference>